<keyword evidence="1" id="KW-1133">Transmembrane helix</keyword>
<dbReference type="EMBL" id="RCZP01000018">
    <property type="protein sequence ID" value="TPG53244.1"/>
    <property type="molecule type" value="Genomic_DNA"/>
</dbReference>
<keyword evidence="1" id="KW-0812">Transmembrane</keyword>
<accession>A0A502FUX2</accession>
<reference evidence="2 3" key="1">
    <citation type="journal article" date="2019" name="Environ. Microbiol.">
        <title>Species interactions and distinct microbial communities in high Arctic permafrost affected cryosols are associated with the CH4 and CO2 gas fluxes.</title>
        <authorList>
            <person name="Altshuler I."/>
            <person name="Hamel J."/>
            <person name="Turney S."/>
            <person name="Magnuson E."/>
            <person name="Levesque R."/>
            <person name="Greer C."/>
            <person name="Whyte L.G."/>
        </authorList>
    </citation>
    <scope>NUCLEOTIDE SEQUENCE [LARGE SCALE GENOMIC DNA]</scope>
    <source>
        <strain evidence="2 3">S9.3B</strain>
    </source>
</reference>
<evidence type="ECO:0000313" key="3">
    <source>
        <dbReference type="Proteomes" id="UP000317078"/>
    </source>
</evidence>
<gene>
    <name evidence="2" type="ORF">EAH89_17140</name>
</gene>
<proteinExistence type="predicted"/>
<evidence type="ECO:0000313" key="2">
    <source>
        <dbReference type="EMBL" id="TPG53244.1"/>
    </source>
</evidence>
<name>A0A502FUX2_9PROT</name>
<keyword evidence="1" id="KW-0472">Membrane</keyword>
<comment type="caution">
    <text evidence="2">The sequence shown here is derived from an EMBL/GenBank/DDBJ whole genome shotgun (WGS) entry which is preliminary data.</text>
</comment>
<dbReference type="RefSeq" id="WP_140884946.1">
    <property type="nucleotide sequence ID" value="NZ_RCZP01000018.1"/>
</dbReference>
<dbReference type="AlphaFoldDB" id="A0A502FUX2"/>
<keyword evidence="3" id="KW-1185">Reference proteome</keyword>
<organism evidence="2 3">
    <name type="scientific">Muricoccus nepalensis</name>
    <dbReference type="NCBI Taxonomy" id="1854500"/>
    <lineage>
        <taxon>Bacteria</taxon>
        <taxon>Pseudomonadati</taxon>
        <taxon>Pseudomonadota</taxon>
        <taxon>Alphaproteobacteria</taxon>
        <taxon>Acetobacterales</taxon>
        <taxon>Roseomonadaceae</taxon>
        <taxon>Muricoccus</taxon>
    </lineage>
</organism>
<feature type="transmembrane region" description="Helical" evidence="1">
    <location>
        <begin position="147"/>
        <end position="164"/>
    </location>
</feature>
<evidence type="ECO:0000256" key="1">
    <source>
        <dbReference type="SAM" id="Phobius"/>
    </source>
</evidence>
<sequence length="169" mass="17532">MVRGCLRCVDGVSRNIPRDDCRVTGKGYATPDDLWGSLPRAPIGPVAAAPAPGLYAMPEGGWVYGLPGDYPGAPGSFGGFYGGAVWVHDAHTGEWVEHDAPTPLPVGFTPLLSGPRLEVPVPIGHGTPMPGMVQPPPEVPVPVPEPAAAAVFGLALAVFIVVLARRSRT</sequence>
<protein>
    <submittedName>
        <fullName evidence="2">Uncharacterized protein</fullName>
    </submittedName>
</protein>
<dbReference type="Proteomes" id="UP000317078">
    <property type="component" value="Unassembled WGS sequence"/>
</dbReference>